<keyword evidence="4" id="KW-1185">Reference proteome</keyword>
<proteinExistence type="predicted"/>
<dbReference type="Proteomes" id="UP000694569">
    <property type="component" value="Unplaced"/>
</dbReference>
<keyword evidence="2" id="KW-0732">Signal</keyword>
<evidence type="ECO:0000256" key="1">
    <source>
        <dbReference type="ARBA" id="ARBA00023284"/>
    </source>
</evidence>
<accession>A0A8C5MML1</accession>
<feature type="chain" id="PRO_5034036458" description="Galectin" evidence="2">
    <location>
        <begin position="16"/>
        <end position="67"/>
    </location>
</feature>
<dbReference type="Gene3D" id="3.40.30.10">
    <property type="entry name" value="Glutaredoxin"/>
    <property type="match status" value="1"/>
</dbReference>
<keyword evidence="1" id="KW-0676">Redox-active center</keyword>
<name>A0A8C5MML1_9ANUR</name>
<dbReference type="InterPro" id="IPR011893">
    <property type="entry name" value="Selenoprotein_Rdx-typ"/>
</dbReference>
<protein>
    <recommendedName>
        <fullName evidence="5">Galectin</fullName>
    </recommendedName>
</protein>
<dbReference type="Ensembl" id="ENSLLET00000014754.1">
    <property type="protein sequence ID" value="ENSLLEP00000014195.1"/>
    <property type="gene ID" value="ENSLLEG00000009019.1"/>
</dbReference>
<evidence type="ECO:0000313" key="4">
    <source>
        <dbReference type="Proteomes" id="UP000694569"/>
    </source>
</evidence>
<dbReference type="OrthoDB" id="5962009at2759"/>
<dbReference type="SUPFAM" id="SSF52833">
    <property type="entry name" value="Thioredoxin-like"/>
    <property type="match status" value="1"/>
</dbReference>
<organism evidence="3 4">
    <name type="scientific">Leptobrachium leishanense</name>
    <name type="common">Leishan spiny toad</name>
    <dbReference type="NCBI Taxonomy" id="445787"/>
    <lineage>
        <taxon>Eukaryota</taxon>
        <taxon>Metazoa</taxon>
        <taxon>Chordata</taxon>
        <taxon>Craniata</taxon>
        <taxon>Vertebrata</taxon>
        <taxon>Euteleostomi</taxon>
        <taxon>Amphibia</taxon>
        <taxon>Batrachia</taxon>
        <taxon>Anura</taxon>
        <taxon>Pelobatoidea</taxon>
        <taxon>Megophryidae</taxon>
        <taxon>Leptobrachium</taxon>
    </lineage>
</organism>
<evidence type="ECO:0000256" key="2">
    <source>
        <dbReference type="SAM" id="SignalP"/>
    </source>
</evidence>
<reference evidence="3" key="1">
    <citation type="submission" date="2025-08" db="UniProtKB">
        <authorList>
            <consortium name="Ensembl"/>
        </authorList>
    </citation>
    <scope>IDENTIFICATION</scope>
</reference>
<evidence type="ECO:0000313" key="3">
    <source>
        <dbReference type="Ensembl" id="ENSLLEP00000014195.1"/>
    </source>
</evidence>
<dbReference type="Pfam" id="PF10262">
    <property type="entry name" value="Rdx"/>
    <property type="match status" value="1"/>
</dbReference>
<sequence>MNVCLFFIGFSVSFSCSPLRTLPKRSHPVAFSGSFEIKANDHMIFSKLECGGFPYLEDVSIHVVRKK</sequence>
<feature type="signal peptide" evidence="2">
    <location>
        <begin position="1"/>
        <end position="15"/>
    </location>
</feature>
<evidence type="ECO:0008006" key="5">
    <source>
        <dbReference type="Google" id="ProtNLM"/>
    </source>
</evidence>
<dbReference type="AlphaFoldDB" id="A0A8C5MML1"/>
<dbReference type="InterPro" id="IPR036249">
    <property type="entry name" value="Thioredoxin-like_sf"/>
</dbReference>
<reference evidence="3" key="2">
    <citation type="submission" date="2025-09" db="UniProtKB">
        <authorList>
            <consortium name="Ensembl"/>
        </authorList>
    </citation>
    <scope>IDENTIFICATION</scope>
</reference>